<organism evidence="1">
    <name type="scientific">Arundo donax</name>
    <name type="common">Giant reed</name>
    <name type="synonym">Donax arundinaceus</name>
    <dbReference type="NCBI Taxonomy" id="35708"/>
    <lineage>
        <taxon>Eukaryota</taxon>
        <taxon>Viridiplantae</taxon>
        <taxon>Streptophyta</taxon>
        <taxon>Embryophyta</taxon>
        <taxon>Tracheophyta</taxon>
        <taxon>Spermatophyta</taxon>
        <taxon>Magnoliopsida</taxon>
        <taxon>Liliopsida</taxon>
        <taxon>Poales</taxon>
        <taxon>Poaceae</taxon>
        <taxon>PACMAD clade</taxon>
        <taxon>Arundinoideae</taxon>
        <taxon>Arundineae</taxon>
        <taxon>Arundo</taxon>
    </lineage>
</organism>
<evidence type="ECO:0000313" key="1">
    <source>
        <dbReference type="EMBL" id="JAE19530.1"/>
    </source>
</evidence>
<protein>
    <submittedName>
        <fullName evidence="1">Uncharacterized protein</fullName>
    </submittedName>
</protein>
<reference evidence="1" key="2">
    <citation type="journal article" date="2015" name="Data Brief">
        <title>Shoot transcriptome of the giant reed, Arundo donax.</title>
        <authorList>
            <person name="Barrero R.A."/>
            <person name="Guerrero F.D."/>
            <person name="Moolhuijzen P."/>
            <person name="Goolsby J.A."/>
            <person name="Tidwell J."/>
            <person name="Bellgard S.E."/>
            <person name="Bellgard M.I."/>
        </authorList>
    </citation>
    <scope>NUCLEOTIDE SEQUENCE</scope>
    <source>
        <tissue evidence="1">Shoot tissue taken approximately 20 cm above the soil surface</tissue>
    </source>
</reference>
<dbReference type="AlphaFoldDB" id="A0A0A9G376"/>
<name>A0A0A9G376_ARUDO</name>
<dbReference type="EMBL" id="GBRH01178366">
    <property type="protein sequence ID" value="JAE19530.1"/>
    <property type="molecule type" value="Transcribed_RNA"/>
</dbReference>
<reference evidence="1" key="1">
    <citation type="submission" date="2014-09" db="EMBL/GenBank/DDBJ databases">
        <authorList>
            <person name="Magalhaes I.L.F."/>
            <person name="Oliveira U."/>
            <person name="Santos F.R."/>
            <person name="Vidigal T.H.D.A."/>
            <person name="Brescovit A.D."/>
            <person name="Santos A.J."/>
        </authorList>
    </citation>
    <scope>NUCLEOTIDE SEQUENCE</scope>
    <source>
        <tissue evidence="1">Shoot tissue taken approximately 20 cm above the soil surface</tissue>
    </source>
</reference>
<accession>A0A0A9G376</accession>
<sequence>MLNISSLLLSLNSCKSKNFLHFPESWKSISSVETLEPWPLLFNNFQSPRTSNVDQFVS</sequence>
<proteinExistence type="predicted"/>